<dbReference type="EMBL" id="JACJIK010000001">
    <property type="protein sequence ID" value="MBA9059942.1"/>
    <property type="molecule type" value="Genomic_DNA"/>
</dbReference>
<dbReference type="Proteomes" id="UP000572670">
    <property type="component" value="Unassembled WGS sequence"/>
</dbReference>
<protein>
    <submittedName>
        <fullName evidence="1">Uncharacterized protein</fullName>
    </submittedName>
</protein>
<reference evidence="1 2" key="1">
    <citation type="submission" date="2020-08" db="EMBL/GenBank/DDBJ databases">
        <title>Sequencing the genomes of 1000 actinobacteria strains.</title>
        <authorList>
            <person name="Klenk H.-P."/>
        </authorList>
    </citation>
    <scope>NUCLEOTIDE SEQUENCE [LARGE SCALE GENOMIC DNA]</scope>
    <source>
        <strain evidence="1 2">DSM 21948</strain>
    </source>
</reference>
<evidence type="ECO:0000313" key="1">
    <source>
        <dbReference type="EMBL" id="MBA9059942.1"/>
    </source>
</evidence>
<sequence>MALLRKTAAWGAAAVGAVARVQYGALSEPIGGN</sequence>
<proteinExistence type="predicted"/>
<evidence type="ECO:0000313" key="2">
    <source>
        <dbReference type="Proteomes" id="UP000572670"/>
    </source>
</evidence>
<name>A0ABR6D1N7_9MICC</name>
<comment type="caution">
    <text evidence="1">The sequence shown here is derived from an EMBL/GenBank/DDBJ whole genome shotgun (WGS) entry which is preliminary data.</text>
</comment>
<organism evidence="1 2">
    <name type="scientific">Micrococcus yunnanensis</name>
    <dbReference type="NCBI Taxonomy" id="566027"/>
    <lineage>
        <taxon>Bacteria</taxon>
        <taxon>Bacillati</taxon>
        <taxon>Actinomycetota</taxon>
        <taxon>Actinomycetes</taxon>
        <taxon>Micrococcales</taxon>
        <taxon>Micrococcaceae</taxon>
        <taxon>Micrococcus</taxon>
    </lineage>
</organism>
<keyword evidence="2" id="KW-1185">Reference proteome</keyword>
<gene>
    <name evidence="1" type="ORF">HDA34_001649</name>
</gene>
<accession>A0ABR6D1N7</accession>